<dbReference type="SUPFAM" id="SSF51430">
    <property type="entry name" value="NAD(P)-linked oxidoreductase"/>
    <property type="match status" value="1"/>
</dbReference>
<protein>
    <submittedName>
        <fullName evidence="2">Aldo/keto reductase</fullName>
    </submittedName>
</protein>
<dbReference type="InterPro" id="IPR020471">
    <property type="entry name" value="AKR"/>
</dbReference>
<dbReference type="InterPro" id="IPR036812">
    <property type="entry name" value="NAD(P)_OxRdtase_dom_sf"/>
</dbReference>
<sequence length="322" mass="35923">MKNYPIRRYLPHASSIVFGCMGLGGSWNAVAYTAEQVNQANRVIDSALDNGINYFDHADIYTLGKAEQVFGQALKQRNDRDNMIIQTKCGIRFEDEFGPKRYDLSANWITYSVEQSLKRLQTDYIDVLVLHRPDPLMQADEIADAYLRLKQAGKVKFLGVSNMHQHQMQQIQAALSEPLVLNQIEVSLQQHAWLDEGVYAGNVQGKDTNFNAGLVNYCADNHVQIQSWGSLCQGIYSGAPISDQPYGVKQTAQLVAQYAKQYQVSAEAIVIAWLMQHPALIQPVIGTTNIERINACAQAPKVTLTRGQWYGLYVSAKGVALP</sequence>
<proteinExistence type="predicted"/>
<gene>
    <name evidence="2" type="ORF">G3R48_11215</name>
</gene>
<dbReference type="RefSeq" id="WP_153664125.1">
    <property type="nucleotide sequence ID" value="NZ_JAAIKR010000010.1"/>
</dbReference>
<evidence type="ECO:0000313" key="2">
    <source>
        <dbReference type="EMBL" id="MBR9728545.1"/>
    </source>
</evidence>
<evidence type="ECO:0000313" key="3">
    <source>
        <dbReference type="Proteomes" id="UP000811844"/>
    </source>
</evidence>
<keyword evidence="3" id="KW-1185">Reference proteome</keyword>
<evidence type="ECO:0000259" key="1">
    <source>
        <dbReference type="Pfam" id="PF00248"/>
    </source>
</evidence>
<dbReference type="PANTHER" id="PTHR43364">
    <property type="entry name" value="NADH-SPECIFIC METHYLGLYOXAL REDUCTASE-RELATED"/>
    <property type="match status" value="1"/>
</dbReference>
<dbReference type="Gene3D" id="3.20.20.100">
    <property type="entry name" value="NADP-dependent oxidoreductase domain"/>
    <property type="match status" value="1"/>
</dbReference>
<accession>A0ABS5I595</accession>
<dbReference type="PRINTS" id="PR00069">
    <property type="entry name" value="ALDKETRDTASE"/>
</dbReference>
<organism evidence="2 3">
    <name type="scientific">Shewanella intestini</name>
    <dbReference type="NCBI Taxonomy" id="2017544"/>
    <lineage>
        <taxon>Bacteria</taxon>
        <taxon>Pseudomonadati</taxon>
        <taxon>Pseudomonadota</taxon>
        <taxon>Gammaproteobacteria</taxon>
        <taxon>Alteromonadales</taxon>
        <taxon>Shewanellaceae</taxon>
        <taxon>Shewanella</taxon>
    </lineage>
</organism>
<dbReference type="Pfam" id="PF00248">
    <property type="entry name" value="Aldo_ket_red"/>
    <property type="match status" value="1"/>
</dbReference>
<dbReference type="InterPro" id="IPR023210">
    <property type="entry name" value="NADP_OxRdtase_dom"/>
</dbReference>
<dbReference type="InterPro" id="IPR050523">
    <property type="entry name" value="AKR_Detox_Biosynth"/>
</dbReference>
<dbReference type="PROSITE" id="PS51257">
    <property type="entry name" value="PROKAR_LIPOPROTEIN"/>
    <property type="match status" value="1"/>
</dbReference>
<dbReference type="Proteomes" id="UP000811844">
    <property type="component" value="Unassembled WGS sequence"/>
</dbReference>
<comment type="caution">
    <text evidence="2">The sequence shown here is derived from an EMBL/GenBank/DDBJ whole genome shotgun (WGS) entry which is preliminary data.</text>
</comment>
<name>A0ABS5I595_9GAMM</name>
<dbReference type="PANTHER" id="PTHR43364:SF1">
    <property type="entry name" value="OXIDOREDUCTASE YDHF"/>
    <property type="match status" value="1"/>
</dbReference>
<feature type="domain" description="NADP-dependent oxidoreductase" evidence="1">
    <location>
        <begin position="16"/>
        <end position="308"/>
    </location>
</feature>
<reference evidence="2 3" key="1">
    <citation type="submission" date="2020-02" db="EMBL/GenBank/DDBJ databases">
        <title>Shewanella WXL01 sp. nov., a marine bacterium isolated from green algae in Luhuitou Fringing Reef (Northern South China Sea).</title>
        <authorList>
            <person name="Wang X."/>
        </authorList>
    </citation>
    <scope>NUCLEOTIDE SEQUENCE [LARGE SCALE GENOMIC DNA]</scope>
    <source>
        <strain evidence="2 3">MCCC 1A01895</strain>
    </source>
</reference>
<dbReference type="EMBL" id="JAAIKR010000010">
    <property type="protein sequence ID" value="MBR9728545.1"/>
    <property type="molecule type" value="Genomic_DNA"/>
</dbReference>